<dbReference type="InterPro" id="IPR036390">
    <property type="entry name" value="WH_DNA-bd_sf"/>
</dbReference>
<evidence type="ECO:0000313" key="3">
    <source>
        <dbReference type="Proteomes" id="UP001597340"/>
    </source>
</evidence>
<keyword evidence="3" id="KW-1185">Reference proteome</keyword>
<organism evidence="2 3">
    <name type="scientific">Paenibacillus farraposensis</name>
    <dbReference type="NCBI Taxonomy" id="2807095"/>
    <lineage>
        <taxon>Bacteria</taxon>
        <taxon>Bacillati</taxon>
        <taxon>Bacillota</taxon>
        <taxon>Bacilli</taxon>
        <taxon>Bacillales</taxon>
        <taxon>Paenibacillaceae</taxon>
        <taxon>Paenibacillus</taxon>
    </lineage>
</organism>
<protein>
    <submittedName>
        <fullName evidence="2">TrmB family transcriptional regulator</fullName>
    </submittedName>
</protein>
<comment type="caution">
    <text evidence="2">The sequence shown here is derived from an EMBL/GenBank/DDBJ whole genome shotgun (WGS) entry which is preliminary data.</text>
</comment>
<name>A0ABW4D9G9_9BACL</name>
<accession>A0ABW4D9G9</accession>
<proteinExistence type="predicted"/>
<reference evidence="3" key="1">
    <citation type="journal article" date="2019" name="Int. J. Syst. Evol. Microbiol.">
        <title>The Global Catalogue of Microorganisms (GCM) 10K type strain sequencing project: providing services to taxonomists for standard genome sequencing and annotation.</title>
        <authorList>
            <consortium name="The Broad Institute Genomics Platform"/>
            <consortium name="The Broad Institute Genome Sequencing Center for Infectious Disease"/>
            <person name="Wu L."/>
            <person name="Ma J."/>
        </authorList>
    </citation>
    <scope>NUCLEOTIDE SEQUENCE [LARGE SCALE GENOMIC DNA]</scope>
    <source>
        <strain evidence="3">CCM 9147</strain>
    </source>
</reference>
<feature type="domain" description="Transcription regulator TrmB N-terminal" evidence="1">
    <location>
        <begin position="8"/>
        <end position="74"/>
    </location>
</feature>
<sequence>MEQMISHLMKLGFTELESKCIVVLAENQKMTGYEVAKKLGVSRSNVYATLQTLLDKGMLLSSVGDVTHFHAIPIDEIQGKIQKNMDSSFDFLKQHFPSNVRSLDDFYTIDGEKQVVERITWELHRAEQVILADFWSEEAQLLGDLLLENEKKGVSVLISTVGHVDLPLKSKLIDDREESWQEDGWRKFSFLIDRKVAIIGVRGSNVATKALITEHPALTKLLLNNFFHDVVIHEIMHDMKEELETRYGRNFEEIHRKYTGKGWS</sequence>
<dbReference type="InterPro" id="IPR002831">
    <property type="entry name" value="Tscrpt_reg_TrmB_N"/>
</dbReference>
<gene>
    <name evidence="2" type="ORF">ACFQ5D_08140</name>
</gene>
<dbReference type="Proteomes" id="UP001597340">
    <property type="component" value="Unassembled WGS sequence"/>
</dbReference>
<dbReference type="Gene3D" id="1.10.10.10">
    <property type="entry name" value="Winged helix-like DNA-binding domain superfamily/Winged helix DNA-binding domain"/>
    <property type="match status" value="1"/>
</dbReference>
<dbReference type="Pfam" id="PF01978">
    <property type="entry name" value="TrmB"/>
    <property type="match status" value="1"/>
</dbReference>
<evidence type="ECO:0000259" key="1">
    <source>
        <dbReference type="Pfam" id="PF01978"/>
    </source>
</evidence>
<dbReference type="PANTHER" id="PTHR34293">
    <property type="entry name" value="HTH-TYPE TRANSCRIPTIONAL REGULATOR TRMBL2"/>
    <property type="match status" value="1"/>
</dbReference>
<evidence type="ECO:0000313" key="2">
    <source>
        <dbReference type="EMBL" id="MFD1461402.1"/>
    </source>
</evidence>
<dbReference type="PANTHER" id="PTHR34293:SF1">
    <property type="entry name" value="HTH-TYPE TRANSCRIPTIONAL REGULATOR TRMBL2"/>
    <property type="match status" value="1"/>
</dbReference>
<dbReference type="EMBL" id="JBHTNZ010000007">
    <property type="protein sequence ID" value="MFD1461402.1"/>
    <property type="molecule type" value="Genomic_DNA"/>
</dbReference>
<dbReference type="RefSeq" id="WP_229524826.1">
    <property type="nucleotide sequence ID" value="NZ_JAFFQR010000079.1"/>
</dbReference>
<dbReference type="SUPFAM" id="SSF46785">
    <property type="entry name" value="Winged helix' DNA-binding domain"/>
    <property type="match status" value="1"/>
</dbReference>
<dbReference type="CDD" id="cd09124">
    <property type="entry name" value="PLDc_like_TrmB_middle"/>
    <property type="match status" value="1"/>
</dbReference>
<dbReference type="InterPro" id="IPR036388">
    <property type="entry name" value="WH-like_DNA-bd_sf"/>
</dbReference>
<dbReference type="InterPro" id="IPR051797">
    <property type="entry name" value="TrmB-like"/>
</dbReference>